<accession>A0AAD4L5U2</accession>
<dbReference type="Proteomes" id="UP001201163">
    <property type="component" value="Unassembled WGS sequence"/>
</dbReference>
<evidence type="ECO:0000313" key="2">
    <source>
        <dbReference type="EMBL" id="KAH8979269.1"/>
    </source>
</evidence>
<dbReference type="SUPFAM" id="SSF52540">
    <property type="entry name" value="P-loop containing nucleoside triphosphate hydrolases"/>
    <property type="match status" value="1"/>
</dbReference>
<name>A0AAD4L5U2_9AGAM</name>
<organism evidence="2 3">
    <name type="scientific">Lactarius akahatsu</name>
    <dbReference type="NCBI Taxonomy" id="416441"/>
    <lineage>
        <taxon>Eukaryota</taxon>
        <taxon>Fungi</taxon>
        <taxon>Dikarya</taxon>
        <taxon>Basidiomycota</taxon>
        <taxon>Agaricomycotina</taxon>
        <taxon>Agaricomycetes</taxon>
        <taxon>Russulales</taxon>
        <taxon>Russulaceae</taxon>
        <taxon>Lactarius</taxon>
    </lineage>
</organism>
<keyword evidence="3" id="KW-1185">Reference proteome</keyword>
<dbReference type="InterPro" id="IPR027417">
    <property type="entry name" value="P-loop_NTPase"/>
</dbReference>
<gene>
    <name evidence="2" type="ORF">EDB92DRAFT_1905366</name>
</gene>
<evidence type="ECO:0000259" key="1">
    <source>
        <dbReference type="Pfam" id="PF01926"/>
    </source>
</evidence>
<dbReference type="CDD" id="cd00882">
    <property type="entry name" value="Ras_like_GTPase"/>
    <property type="match status" value="1"/>
</dbReference>
<dbReference type="AlphaFoldDB" id="A0AAD4L5U2"/>
<reference evidence="2" key="1">
    <citation type="submission" date="2022-01" db="EMBL/GenBank/DDBJ databases">
        <title>Comparative genomics reveals a dynamic genome evolution in the ectomycorrhizal milk-cap (Lactarius) mushrooms.</title>
        <authorList>
            <consortium name="DOE Joint Genome Institute"/>
            <person name="Lebreton A."/>
            <person name="Tang N."/>
            <person name="Kuo A."/>
            <person name="LaButti K."/>
            <person name="Drula E."/>
            <person name="Barry K."/>
            <person name="Clum A."/>
            <person name="Lipzen A."/>
            <person name="Mousain D."/>
            <person name="Ng V."/>
            <person name="Wang R."/>
            <person name="Wang X."/>
            <person name="Dai Y."/>
            <person name="Henrissat B."/>
            <person name="Grigoriev I.V."/>
            <person name="Guerin-Laguette A."/>
            <person name="Yu F."/>
            <person name="Martin F.M."/>
        </authorList>
    </citation>
    <scope>NUCLEOTIDE SEQUENCE</scope>
    <source>
        <strain evidence="2">QP</strain>
    </source>
</reference>
<protein>
    <recommendedName>
        <fullName evidence="1">G domain-containing protein</fullName>
    </recommendedName>
</protein>
<sequence>MGSIIEEVKIDRLFRILAVGRSGVGKSSLINRILGIDVAPVSHLVVGQSDIRREYVSPRNKNFVLHDSEGFEPGDLTKFNIVCEFILERSKMKNPEDRVHGIWLCTETPPAGGRVFERGDELLVKFAHENKVPLVIVFTQYDRLLRTKKAEIEEDEGILNPDPARYEEDARIAYERCLYLVRRTIEGWLKVPMPYYANVSVRPRYPAEVGDLVRVTVDVIKNGLKTRGP</sequence>
<proteinExistence type="predicted"/>
<feature type="domain" description="G" evidence="1">
    <location>
        <begin position="16"/>
        <end position="139"/>
    </location>
</feature>
<dbReference type="Pfam" id="PF01926">
    <property type="entry name" value="MMR_HSR1"/>
    <property type="match status" value="1"/>
</dbReference>
<dbReference type="EMBL" id="JAKELL010000179">
    <property type="protein sequence ID" value="KAH8979269.1"/>
    <property type="molecule type" value="Genomic_DNA"/>
</dbReference>
<dbReference type="InterPro" id="IPR006073">
    <property type="entry name" value="GTP-bd"/>
</dbReference>
<evidence type="ECO:0000313" key="3">
    <source>
        <dbReference type="Proteomes" id="UP001201163"/>
    </source>
</evidence>
<comment type="caution">
    <text evidence="2">The sequence shown here is derived from an EMBL/GenBank/DDBJ whole genome shotgun (WGS) entry which is preliminary data.</text>
</comment>
<dbReference type="GO" id="GO:0005525">
    <property type="term" value="F:GTP binding"/>
    <property type="evidence" value="ECO:0007669"/>
    <property type="project" value="InterPro"/>
</dbReference>
<dbReference type="Gene3D" id="3.40.50.300">
    <property type="entry name" value="P-loop containing nucleotide triphosphate hydrolases"/>
    <property type="match status" value="1"/>
</dbReference>